<feature type="compositionally biased region" description="Basic and acidic residues" evidence="1">
    <location>
        <begin position="37"/>
        <end position="64"/>
    </location>
</feature>
<dbReference type="InterPro" id="IPR039251">
    <property type="entry name" value="OXLD1"/>
</dbReference>
<dbReference type="PANTHER" id="PTHR21193">
    <property type="entry name" value="OXIDOREDUCTASE-LIKE DOMAIN-CONTAINING PROTEIN 1"/>
    <property type="match status" value="1"/>
</dbReference>
<name>A0A2U1NPB5_ARTAN</name>
<protein>
    <submittedName>
        <fullName evidence="3">Oxidoreductase</fullName>
    </submittedName>
</protein>
<accession>A0A2U1NPB5</accession>
<evidence type="ECO:0000313" key="4">
    <source>
        <dbReference type="Proteomes" id="UP000245207"/>
    </source>
</evidence>
<dbReference type="InterPro" id="IPR019180">
    <property type="entry name" value="Oxidoreductase-like_N"/>
</dbReference>
<proteinExistence type="predicted"/>
<evidence type="ECO:0000259" key="2">
    <source>
        <dbReference type="Pfam" id="PF09791"/>
    </source>
</evidence>
<keyword evidence="4" id="KW-1185">Reference proteome</keyword>
<organism evidence="3 4">
    <name type="scientific">Artemisia annua</name>
    <name type="common">Sweet wormwood</name>
    <dbReference type="NCBI Taxonomy" id="35608"/>
    <lineage>
        <taxon>Eukaryota</taxon>
        <taxon>Viridiplantae</taxon>
        <taxon>Streptophyta</taxon>
        <taxon>Embryophyta</taxon>
        <taxon>Tracheophyta</taxon>
        <taxon>Spermatophyta</taxon>
        <taxon>Magnoliopsida</taxon>
        <taxon>eudicotyledons</taxon>
        <taxon>Gunneridae</taxon>
        <taxon>Pentapetalae</taxon>
        <taxon>asterids</taxon>
        <taxon>campanulids</taxon>
        <taxon>Asterales</taxon>
        <taxon>Asteraceae</taxon>
        <taxon>Asteroideae</taxon>
        <taxon>Anthemideae</taxon>
        <taxon>Artemisiinae</taxon>
        <taxon>Artemisia</taxon>
    </lineage>
</organism>
<dbReference type="STRING" id="35608.A0A2U1NPB5"/>
<reference evidence="3 4" key="1">
    <citation type="journal article" date="2018" name="Mol. Plant">
        <title>The genome of Artemisia annua provides insight into the evolution of Asteraceae family and artemisinin biosynthesis.</title>
        <authorList>
            <person name="Shen Q."/>
            <person name="Zhang L."/>
            <person name="Liao Z."/>
            <person name="Wang S."/>
            <person name="Yan T."/>
            <person name="Shi P."/>
            <person name="Liu M."/>
            <person name="Fu X."/>
            <person name="Pan Q."/>
            <person name="Wang Y."/>
            <person name="Lv Z."/>
            <person name="Lu X."/>
            <person name="Zhang F."/>
            <person name="Jiang W."/>
            <person name="Ma Y."/>
            <person name="Chen M."/>
            <person name="Hao X."/>
            <person name="Li L."/>
            <person name="Tang Y."/>
            <person name="Lv G."/>
            <person name="Zhou Y."/>
            <person name="Sun X."/>
            <person name="Brodelius P.E."/>
            <person name="Rose J.K.C."/>
            <person name="Tang K."/>
        </authorList>
    </citation>
    <scope>NUCLEOTIDE SEQUENCE [LARGE SCALE GENOMIC DNA]</scope>
    <source>
        <strain evidence="4">cv. Huhao1</strain>
        <tissue evidence="3">Leaf</tissue>
    </source>
</reference>
<dbReference type="Proteomes" id="UP000245207">
    <property type="component" value="Unassembled WGS sequence"/>
</dbReference>
<evidence type="ECO:0000313" key="3">
    <source>
        <dbReference type="EMBL" id="PWA75353.1"/>
    </source>
</evidence>
<feature type="domain" description="Oxidoreductase-like" evidence="2">
    <location>
        <begin position="59"/>
        <end position="97"/>
    </location>
</feature>
<evidence type="ECO:0000256" key="1">
    <source>
        <dbReference type="SAM" id="MobiDB-lite"/>
    </source>
</evidence>
<dbReference type="EMBL" id="PKPP01002424">
    <property type="protein sequence ID" value="PWA75353.1"/>
    <property type="molecule type" value="Genomic_DNA"/>
</dbReference>
<dbReference type="PANTHER" id="PTHR21193:SF3">
    <property type="entry name" value="OXIDOREDUCTASE-LIKE DOMAIN-CONTAINING PROTEIN 1"/>
    <property type="match status" value="1"/>
</dbReference>
<gene>
    <name evidence="3" type="ORF">CTI12_AA243530</name>
</gene>
<comment type="caution">
    <text evidence="3">The sequence shown here is derived from an EMBL/GenBank/DDBJ whole genome shotgun (WGS) entry which is preliminary data.</text>
</comment>
<dbReference type="AlphaFoldDB" id="A0A2U1NPB5"/>
<feature type="region of interest" description="Disordered" evidence="1">
    <location>
        <begin position="35"/>
        <end position="67"/>
    </location>
</feature>
<sequence length="104" mass="11842">MKSSLRQRIYTNSIPFPLRSNHNLNVFNNIKMNNNNKEIKSGDDVKVPEKEPVKAPEKLPEPPEKPLAGDCCGSGCVRCVWDVYYEELEEYNKIVKDVTDSKAS</sequence>
<dbReference type="Pfam" id="PF09791">
    <property type="entry name" value="Oxidored-like"/>
    <property type="match status" value="1"/>
</dbReference>